<feature type="chain" id="PRO_5039615617" evidence="1">
    <location>
        <begin position="21"/>
        <end position="158"/>
    </location>
</feature>
<reference evidence="2" key="2">
    <citation type="journal article" date="2021" name="PeerJ">
        <title>Extensive microbial diversity within the chicken gut microbiome revealed by metagenomics and culture.</title>
        <authorList>
            <person name="Gilroy R."/>
            <person name="Ravi A."/>
            <person name="Getino M."/>
            <person name="Pursley I."/>
            <person name="Horton D.L."/>
            <person name="Alikhan N.F."/>
            <person name="Baker D."/>
            <person name="Gharbi K."/>
            <person name="Hall N."/>
            <person name="Watson M."/>
            <person name="Adriaenssens E.M."/>
            <person name="Foster-Nyarko E."/>
            <person name="Jarju S."/>
            <person name="Secka A."/>
            <person name="Antonio M."/>
            <person name="Oren A."/>
            <person name="Chaudhuri R.R."/>
            <person name="La Ragione R."/>
            <person name="Hildebrand F."/>
            <person name="Pallen M.J."/>
        </authorList>
    </citation>
    <scope>NUCLEOTIDE SEQUENCE</scope>
    <source>
        <strain evidence="2">B1-3475</strain>
    </source>
</reference>
<evidence type="ECO:0000256" key="1">
    <source>
        <dbReference type="SAM" id="SignalP"/>
    </source>
</evidence>
<reference evidence="2" key="1">
    <citation type="submission" date="2020-10" db="EMBL/GenBank/DDBJ databases">
        <authorList>
            <person name="Gilroy R."/>
        </authorList>
    </citation>
    <scope>NUCLEOTIDE SEQUENCE</scope>
    <source>
        <strain evidence="2">B1-3475</strain>
    </source>
</reference>
<evidence type="ECO:0000313" key="2">
    <source>
        <dbReference type="EMBL" id="MBO8455900.1"/>
    </source>
</evidence>
<proteinExistence type="predicted"/>
<dbReference type="AlphaFoldDB" id="A0A9D9N0N7"/>
<sequence length="158" mass="17152">MKKIIIIAVILLTAAISAQAQEINSIYNRYSGKEGVSSVYISPAMFNLMKDLPDVHVSAGDIDFSGIIKTFKGMYILDIENKSLASSLASDIRSAIGSGKYQLLMEAAEEDESMQIYIASQGEIVTDLIMLATEKDSVSVIAISAEMTYADLQKLISE</sequence>
<dbReference type="Proteomes" id="UP000823617">
    <property type="component" value="Unassembled WGS sequence"/>
</dbReference>
<comment type="caution">
    <text evidence="2">The sequence shown here is derived from an EMBL/GenBank/DDBJ whole genome shotgun (WGS) entry which is preliminary data.</text>
</comment>
<feature type="signal peptide" evidence="1">
    <location>
        <begin position="1"/>
        <end position="20"/>
    </location>
</feature>
<protein>
    <submittedName>
        <fullName evidence="2">DUF4252 domain-containing protein</fullName>
    </submittedName>
</protein>
<dbReference type="InterPro" id="IPR025348">
    <property type="entry name" value="DUF4252"/>
</dbReference>
<dbReference type="EMBL" id="JADIMK010000062">
    <property type="protein sequence ID" value="MBO8455900.1"/>
    <property type="molecule type" value="Genomic_DNA"/>
</dbReference>
<name>A0A9D9N0N7_9BACT</name>
<evidence type="ECO:0000313" key="3">
    <source>
        <dbReference type="Proteomes" id="UP000823617"/>
    </source>
</evidence>
<accession>A0A9D9N0N7</accession>
<keyword evidence="1" id="KW-0732">Signal</keyword>
<dbReference type="Pfam" id="PF14060">
    <property type="entry name" value="DUF4252"/>
    <property type="match status" value="1"/>
</dbReference>
<gene>
    <name evidence="2" type="ORF">IAC08_05805</name>
</gene>
<organism evidence="2 3">
    <name type="scientific">Candidatus Cryptobacteroides intestinigallinarum</name>
    <dbReference type="NCBI Taxonomy" id="2840767"/>
    <lineage>
        <taxon>Bacteria</taxon>
        <taxon>Pseudomonadati</taxon>
        <taxon>Bacteroidota</taxon>
        <taxon>Bacteroidia</taxon>
        <taxon>Bacteroidales</taxon>
        <taxon>Candidatus Cryptobacteroides</taxon>
    </lineage>
</organism>